<protein>
    <submittedName>
        <fullName evidence="4">60S ribosomal protein L13a-1</fullName>
    </submittedName>
</protein>
<evidence type="ECO:0000256" key="2">
    <source>
        <dbReference type="ARBA" id="ARBA00022980"/>
    </source>
</evidence>
<proteinExistence type="evidence at transcript level"/>
<dbReference type="AlphaFoldDB" id="A0A192ZIN9"/>
<dbReference type="InterPro" id="IPR005755">
    <property type="entry name" value="Ribosomal_uL13_euk/arc"/>
</dbReference>
<dbReference type="PANTHER" id="PTHR11545:SF3">
    <property type="entry name" value="LARGE RIBOSOMAL SUBUNIT PROTEIN UL13"/>
    <property type="match status" value="1"/>
</dbReference>
<evidence type="ECO:0000256" key="3">
    <source>
        <dbReference type="ARBA" id="ARBA00023274"/>
    </source>
</evidence>
<reference evidence="4" key="1">
    <citation type="submission" date="2016-05" db="EMBL/GenBank/DDBJ databases">
        <title>Novel hydrogenosomes in the microaerophilic jakobid Stygiella incarcerata.</title>
        <authorList>
            <person name="Leger M.M."/>
            <person name="Eme L."/>
            <person name="Hug L.A."/>
            <person name="Roger A.J."/>
        </authorList>
    </citation>
    <scope>NUCLEOTIDE SEQUENCE</scope>
</reference>
<dbReference type="HAMAP" id="MF_01366">
    <property type="entry name" value="Ribosomal_uL13"/>
    <property type="match status" value="1"/>
</dbReference>
<dbReference type="GO" id="GO:0022625">
    <property type="term" value="C:cytosolic large ribosomal subunit"/>
    <property type="evidence" value="ECO:0007669"/>
    <property type="project" value="TreeGrafter"/>
</dbReference>
<dbReference type="PANTHER" id="PTHR11545">
    <property type="entry name" value="RIBOSOMAL PROTEIN L13"/>
    <property type="match status" value="1"/>
</dbReference>
<dbReference type="SUPFAM" id="SSF52161">
    <property type="entry name" value="Ribosomal protein L13"/>
    <property type="match status" value="1"/>
</dbReference>
<dbReference type="Gene3D" id="3.90.1180.10">
    <property type="entry name" value="Ribosomal protein L13"/>
    <property type="match status" value="1"/>
</dbReference>
<dbReference type="GO" id="GO:0003729">
    <property type="term" value="F:mRNA binding"/>
    <property type="evidence" value="ECO:0007669"/>
    <property type="project" value="TreeGrafter"/>
</dbReference>
<name>A0A192ZIN9_9EUKA</name>
<comment type="similarity">
    <text evidence="1">Belongs to the universal ribosomal protein uL13 family.</text>
</comment>
<dbReference type="GO" id="GO:0017148">
    <property type="term" value="P:negative regulation of translation"/>
    <property type="evidence" value="ECO:0007669"/>
    <property type="project" value="TreeGrafter"/>
</dbReference>
<dbReference type="InterPro" id="IPR036899">
    <property type="entry name" value="Ribosomal_uL13_sf"/>
</dbReference>
<keyword evidence="3" id="KW-0687">Ribonucleoprotein</keyword>
<sequence length="203" mass="23330">MSFSDKPIVIDGRGHLLGRLASVVAKQLLIGQKIVVVRCEEVNISGSLYRNKLRFADFLHKRHITNPKKGPHHFRAPSRVLIRTIRGMLPYKTARGKAALERLRTFEGVPPPYDTQKRVVVPDALRILRLGDTRKFCVLGELSKNFGWKYTDVVSRLEEKRKAKSAEYYRHKKDADKLKRQAEKNVSEEIMAIDEEIATIKKL</sequence>
<dbReference type="CDD" id="cd00392">
    <property type="entry name" value="Ribosomal_L13"/>
    <property type="match status" value="1"/>
</dbReference>
<keyword evidence="2 4" id="KW-0689">Ribosomal protein</keyword>
<dbReference type="GO" id="GO:0006412">
    <property type="term" value="P:translation"/>
    <property type="evidence" value="ECO:0007669"/>
    <property type="project" value="InterPro"/>
</dbReference>
<evidence type="ECO:0000313" key="4">
    <source>
        <dbReference type="EMBL" id="ANM86181.1"/>
    </source>
</evidence>
<organism evidence="4">
    <name type="scientific">Stygiella incarcerata</name>
    <dbReference type="NCBI Taxonomy" id="1712417"/>
    <lineage>
        <taxon>Eukaryota</taxon>
        <taxon>Discoba</taxon>
        <taxon>Jakobida</taxon>
        <taxon>Andalucina</taxon>
        <taxon>Stygiellidae</taxon>
        <taxon>Stygiella</taxon>
    </lineage>
</organism>
<dbReference type="Pfam" id="PF00572">
    <property type="entry name" value="Ribosomal_L13"/>
    <property type="match status" value="1"/>
</dbReference>
<dbReference type="Gene3D" id="6.10.250.3250">
    <property type="match status" value="1"/>
</dbReference>
<dbReference type="FunFam" id="6.10.250.3250:FF:000001">
    <property type="entry name" value="60S ribosomal protein L13a"/>
    <property type="match status" value="1"/>
</dbReference>
<dbReference type="EMBL" id="KX235452">
    <property type="protein sequence ID" value="ANM86181.1"/>
    <property type="molecule type" value="mRNA"/>
</dbReference>
<dbReference type="GO" id="GO:0003735">
    <property type="term" value="F:structural constituent of ribosome"/>
    <property type="evidence" value="ECO:0007669"/>
    <property type="project" value="InterPro"/>
</dbReference>
<dbReference type="FunFam" id="3.90.1180.10:FF:000002">
    <property type="entry name" value="60S ribosomal protein L16"/>
    <property type="match status" value="1"/>
</dbReference>
<gene>
    <name evidence="4" type="primary">Rpl13A</name>
</gene>
<evidence type="ECO:0000256" key="1">
    <source>
        <dbReference type="ARBA" id="ARBA00006227"/>
    </source>
</evidence>
<accession>A0A192ZIN9</accession>
<dbReference type="NCBIfam" id="TIGR01077">
    <property type="entry name" value="L13_A_E"/>
    <property type="match status" value="1"/>
</dbReference>
<dbReference type="InterPro" id="IPR005822">
    <property type="entry name" value="Ribosomal_uL13"/>
</dbReference>